<organism evidence="3 4">
    <name type="scientific">Oesophagostomum dentatum</name>
    <name type="common">Nodular worm</name>
    <dbReference type="NCBI Taxonomy" id="61180"/>
    <lineage>
        <taxon>Eukaryota</taxon>
        <taxon>Metazoa</taxon>
        <taxon>Ecdysozoa</taxon>
        <taxon>Nematoda</taxon>
        <taxon>Chromadorea</taxon>
        <taxon>Rhabditida</taxon>
        <taxon>Rhabditina</taxon>
        <taxon>Rhabditomorpha</taxon>
        <taxon>Strongyloidea</taxon>
        <taxon>Strongylidae</taxon>
        <taxon>Oesophagostomum</taxon>
    </lineage>
</organism>
<keyword evidence="4" id="KW-1185">Reference proteome</keyword>
<feature type="compositionally biased region" description="Low complexity" evidence="1">
    <location>
        <begin position="148"/>
        <end position="157"/>
    </location>
</feature>
<gene>
    <name evidence="3" type="ORF">OESDEN_00276</name>
</gene>
<accession>A0A0B1TWA3</accession>
<dbReference type="EMBL" id="KN549207">
    <property type="protein sequence ID" value="KHJ99720.1"/>
    <property type="molecule type" value="Genomic_DNA"/>
</dbReference>
<evidence type="ECO:0000313" key="3">
    <source>
        <dbReference type="EMBL" id="KHJ99720.1"/>
    </source>
</evidence>
<name>A0A0B1TWA3_OESDE</name>
<evidence type="ECO:0000256" key="1">
    <source>
        <dbReference type="SAM" id="MobiDB-lite"/>
    </source>
</evidence>
<keyword evidence="2" id="KW-1133">Transmembrane helix</keyword>
<feature type="transmembrane region" description="Helical" evidence="2">
    <location>
        <begin position="272"/>
        <end position="297"/>
    </location>
</feature>
<evidence type="ECO:0000313" key="4">
    <source>
        <dbReference type="Proteomes" id="UP000053660"/>
    </source>
</evidence>
<dbReference type="OrthoDB" id="5873603at2759"/>
<sequence>MDRSIDFSDYAINRRLSAPRSRMGVSAVHECTPRSTRIPVPMSRSLSASCERTPTLRRNTFSSPVAIGSGEQLCDEGNDSKGEIRRLLERSRTRQPIRVAGYEARCLLPSTSQMSASLPPLSRSKSRPRLLQRPQMPRRGEQVAVGGRLSASRSQSRSRSAYELAAAEVQSTSSAKHPKRWRRQRNRLGGFSLDIRRLVSVYRSPLSTCHICRSANALRRLVTKRSPRFVPCGIAKPDVVRKSMCICRRDKVQLSATFKSPSLIEPAAAQKIIYLLDWASLFALVSLSLSVVLRLLAL</sequence>
<dbReference type="Proteomes" id="UP000053660">
    <property type="component" value="Unassembled WGS sequence"/>
</dbReference>
<evidence type="ECO:0000256" key="2">
    <source>
        <dbReference type="SAM" id="Phobius"/>
    </source>
</evidence>
<protein>
    <submittedName>
        <fullName evidence="3">Uncharacterized protein</fullName>
    </submittedName>
</protein>
<dbReference type="AlphaFoldDB" id="A0A0B1TWA3"/>
<feature type="region of interest" description="Disordered" evidence="1">
    <location>
        <begin position="113"/>
        <end position="157"/>
    </location>
</feature>
<keyword evidence="2" id="KW-0472">Membrane</keyword>
<keyword evidence="2" id="KW-0812">Transmembrane</keyword>
<proteinExistence type="predicted"/>
<reference evidence="3 4" key="1">
    <citation type="submission" date="2014-03" db="EMBL/GenBank/DDBJ databases">
        <title>Draft genome of the hookworm Oesophagostomum dentatum.</title>
        <authorList>
            <person name="Mitreva M."/>
        </authorList>
    </citation>
    <scope>NUCLEOTIDE SEQUENCE [LARGE SCALE GENOMIC DNA]</scope>
    <source>
        <strain evidence="3 4">OD-Hann</strain>
    </source>
</reference>